<protein>
    <submittedName>
        <fullName evidence="1">Uncharacterized protein</fullName>
    </submittedName>
</protein>
<proteinExistence type="predicted"/>
<organism evidence="1 2">
    <name type="scientific">Ajellomyces capsulatus (strain H88)</name>
    <name type="common">Darling's disease fungus</name>
    <name type="synonym">Histoplasma capsulatum</name>
    <dbReference type="NCBI Taxonomy" id="544711"/>
    <lineage>
        <taxon>Eukaryota</taxon>
        <taxon>Fungi</taxon>
        <taxon>Dikarya</taxon>
        <taxon>Ascomycota</taxon>
        <taxon>Pezizomycotina</taxon>
        <taxon>Eurotiomycetes</taxon>
        <taxon>Eurotiomycetidae</taxon>
        <taxon>Onygenales</taxon>
        <taxon>Ajellomycetaceae</taxon>
        <taxon>Histoplasma</taxon>
    </lineage>
</organism>
<accession>A0A8A1LE49</accession>
<dbReference type="VEuPathDB" id="FungiDB:I7I53_07275"/>
<name>A0A8A1LE49_AJEC8</name>
<sequence>MKYIDQDKCTLEYWEQWASPLNIVFESFYFSGIREHQCKSHNWGCCRAYSTKFCRSDRVSSRKSFRLRPNTTLQHPQKGEFLLDDFTTDERIQIASRNQV</sequence>
<dbReference type="EMBL" id="CP069103">
    <property type="protein sequence ID" value="QSS51840.1"/>
    <property type="molecule type" value="Genomic_DNA"/>
</dbReference>
<evidence type="ECO:0000313" key="2">
    <source>
        <dbReference type="Proteomes" id="UP000663419"/>
    </source>
</evidence>
<dbReference type="Proteomes" id="UP000663419">
    <property type="component" value="Chromosome 2"/>
</dbReference>
<dbReference type="AlphaFoldDB" id="A0A8A1LE49"/>
<evidence type="ECO:0000313" key="1">
    <source>
        <dbReference type="EMBL" id="QSS51840.1"/>
    </source>
</evidence>
<reference evidence="1" key="1">
    <citation type="submission" date="2021-01" db="EMBL/GenBank/DDBJ databases">
        <title>Chromosome-level genome assembly of a human fungal pathogen reveals clustering of transcriptionally co-regulated genes.</title>
        <authorList>
            <person name="Voorhies M."/>
            <person name="Cohen S."/>
            <person name="Shea T.P."/>
            <person name="Petrus S."/>
            <person name="Munoz J.F."/>
            <person name="Poplawski S."/>
            <person name="Goldman W.E."/>
            <person name="Michael T."/>
            <person name="Cuomo C.A."/>
            <person name="Sil A."/>
            <person name="Beyhan S."/>
        </authorList>
    </citation>
    <scope>NUCLEOTIDE SEQUENCE</scope>
    <source>
        <strain evidence="1">H88</strain>
    </source>
</reference>
<gene>
    <name evidence="1" type="ORF">I7I53_07275</name>
</gene>